<accession>A0A1H6KK96</accession>
<dbReference type="RefSeq" id="WP_089770219.1">
    <property type="nucleotide sequence ID" value="NZ_DAMBVG010000049.1"/>
</dbReference>
<dbReference type="Proteomes" id="UP000198555">
    <property type="component" value="Unassembled WGS sequence"/>
</dbReference>
<organism evidence="2 3">
    <name type="scientific">Epilithonimonas hominis</name>
    <dbReference type="NCBI Taxonomy" id="420404"/>
    <lineage>
        <taxon>Bacteria</taxon>
        <taxon>Pseudomonadati</taxon>
        <taxon>Bacteroidota</taxon>
        <taxon>Flavobacteriia</taxon>
        <taxon>Flavobacteriales</taxon>
        <taxon>Weeksellaceae</taxon>
        <taxon>Chryseobacterium group</taxon>
        <taxon>Epilithonimonas</taxon>
    </lineage>
</organism>
<keyword evidence="3" id="KW-1185">Reference proteome</keyword>
<dbReference type="AlphaFoldDB" id="A0A1H6KK96"/>
<evidence type="ECO:0000256" key="1">
    <source>
        <dbReference type="SAM" id="Phobius"/>
    </source>
</evidence>
<evidence type="ECO:0000313" key="3">
    <source>
        <dbReference type="Proteomes" id="UP000198555"/>
    </source>
</evidence>
<keyword evidence="1" id="KW-1133">Transmembrane helix</keyword>
<dbReference type="EMBL" id="FNWX01000023">
    <property type="protein sequence ID" value="SEH72270.1"/>
    <property type="molecule type" value="Genomic_DNA"/>
</dbReference>
<keyword evidence="1" id="KW-0472">Membrane</keyword>
<protein>
    <submittedName>
        <fullName evidence="2">Uncharacterized protein</fullName>
    </submittedName>
</protein>
<keyword evidence="1" id="KW-0812">Transmembrane</keyword>
<name>A0A1H6KK96_9FLAO</name>
<feature type="transmembrane region" description="Helical" evidence="1">
    <location>
        <begin position="6"/>
        <end position="24"/>
    </location>
</feature>
<proteinExistence type="predicted"/>
<reference evidence="3" key="1">
    <citation type="submission" date="2016-10" db="EMBL/GenBank/DDBJ databases">
        <authorList>
            <person name="Varghese N."/>
            <person name="Submissions S."/>
        </authorList>
    </citation>
    <scope>NUCLEOTIDE SEQUENCE [LARGE SCALE GENOMIC DNA]</scope>
    <source>
        <strain evidence="3">DSM 19326</strain>
    </source>
</reference>
<dbReference type="STRING" id="420404.SAMN05421793_12319"/>
<sequence length="65" mass="7368">MNRNLEIIFAGLFGTTAVLSAILVRKYLKDKIYSSDYSDHHLLFSSPRNKNYASSNQGVELEAFL</sequence>
<evidence type="ECO:0000313" key="2">
    <source>
        <dbReference type="EMBL" id="SEH72270.1"/>
    </source>
</evidence>
<gene>
    <name evidence="2" type="ORF">SAMN05421793_12319</name>
</gene>